<feature type="transmembrane region" description="Helical" evidence="1">
    <location>
        <begin position="36"/>
        <end position="55"/>
    </location>
</feature>
<keyword evidence="4" id="KW-1185">Reference proteome</keyword>
<organism evidence="3 4">
    <name type="scientific">Glycomyces artemisiae</name>
    <dbReference type="NCBI Taxonomy" id="1076443"/>
    <lineage>
        <taxon>Bacteria</taxon>
        <taxon>Bacillati</taxon>
        <taxon>Actinomycetota</taxon>
        <taxon>Actinomycetes</taxon>
        <taxon>Glycomycetales</taxon>
        <taxon>Glycomycetaceae</taxon>
        <taxon>Glycomyces</taxon>
    </lineage>
</organism>
<feature type="domain" description="NACHT" evidence="2">
    <location>
        <begin position="145"/>
        <end position="307"/>
    </location>
</feature>
<keyword evidence="1" id="KW-0472">Membrane</keyword>
<feature type="transmembrane region" description="Helical" evidence="1">
    <location>
        <begin position="512"/>
        <end position="530"/>
    </location>
</feature>
<reference evidence="3 4" key="1">
    <citation type="submission" date="2018-03" db="EMBL/GenBank/DDBJ databases">
        <title>Genomic Encyclopedia of Type Strains, Phase III (KMG-III): the genomes of soil and plant-associated and newly described type strains.</title>
        <authorList>
            <person name="Whitman W."/>
        </authorList>
    </citation>
    <scope>NUCLEOTIDE SEQUENCE [LARGE SCALE GENOMIC DNA]</scope>
    <source>
        <strain evidence="3 4">CGMCC 4.7067</strain>
    </source>
</reference>
<feature type="transmembrane region" description="Helical" evidence="1">
    <location>
        <begin position="433"/>
        <end position="452"/>
    </location>
</feature>
<evidence type="ECO:0000256" key="1">
    <source>
        <dbReference type="SAM" id="Phobius"/>
    </source>
</evidence>
<name>A0A2T0UH61_9ACTN</name>
<keyword evidence="1" id="KW-0812">Transmembrane</keyword>
<dbReference type="RefSeq" id="WP_181245848.1">
    <property type="nucleotide sequence ID" value="NZ_PVTJ01000007.1"/>
</dbReference>
<protein>
    <submittedName>
        <fullName evidence="3">NACHT domain-containing protein</fullName>
    </submittedName>
</protein>
<evidence type="ECO:0000259" key="2">
    <source>
        <dbReference type="Pfam" id="PF05729"/>
    </source>
</evidence>
<comment type="caution">
    <text evidence="3">The sequence shown here is derived from an EMBL/GenBank/DDBJ whole genome shotgun (WGS) entry which is preliminary data.</text>
</comment>
<dbReference type="Pfam" id="PF05729">
    <property type="entry name" value="NACHT"/>
    <property type="match status" value="1"/>
</dbReference>
<feature type="transmembrane region" description="Helical" evidence="1">
    <location>
        <begin position="464"/>
        <end position="487"/>
    </location>
</feature>
<feature type="transmembrane region" description="Helical" evidence="1">
    <location>
        <begin position="565"/>
        <end position="586"/>
    </location>
</feature>
<dbReference type="SUPFAM" id="SSF52540">
    <property type="entry name" value="P-loop containing nucleoside triphosphate hydrolases"/>
    <property type="match status" value="1"/>
</dbReference>
<dbReference type="EMBL" id="PVTJ01000007">
    <property type="protein sequence ID" value="PRY57275.1"/>
    <property type="molecule type" value="Genomic_DNA"/>
</dbReference>
<feature type="transmembrane region" description="Helical" evidence="1">
    <location>
        <begin position="643"/>
        <end position="664"/>
    </location>
</feature>
<evidence type="ECO:0000313" key="3">
    <source>
        <dbReference type="EMBL" id="PRY57275.1"/>
    </source>
</evidence>
<evidence type="ECO:0000313" key="4">
    <source>
        <dbReference type="Proteomes" id="UP000238176"/>
    </source>
</evidence>
<dbReference type="InterPro" id="IPR007111">
    <property type="entry name" value="NACHT_NTPase"/>
</dbReference>
<keyword evidence="1" id="KW-1133">Transmembrane helix</keyword>
<feature type="transmembrane region" description="Helical" evidence="1">
    <location>
        <begin position="12"/>
        <end position="30"/>
    </location>
</feature>
<sequence length="728" mass="77972">MLHALVRLGPLNNFLAFIVAAVSAYLGWRAAGPPTLTVLACLAAVTAFVGWVLSLHQEGKARSASADGTARDLAKLLARQWNTAARQRGLADPSPIPVAWKATARPIAPSDADVAGAAAASGPAWESGTADDIAERWRRIPSGRLVILGPPGSGKTSLAVLLVCRLLAGQAATGGPATGGPVPVLLDLAGWNARADRLDTWIARTVAAEYLKGHGKAGPDRVAELMEEGRLLPVLDGFDELPATIRSQAFAALNDVFDEPSGASLPLVLTSRIDEYESAVEADGRPLERAAVVEIAPVTAREAAAYLPGGEIAARNRWTPVTEALAADPQGPLAAVLSTPLNLYLARTAYDDPASNPAELLDQADAASIELHLLGAYVPAVYGRKRSALAAMRLRPYQPEEARRWLEHLASHCERFGTRDLAWWQLHRSVDAVHLHLAALAVAVVATVLVTVLEHVRFGRTDGFPYITFMLSILVLVPSASLVLALAERRPLADLPLVGYVHLTERLKRMKSWAAVAHGGLVFTFWMVLIESWGQITGEPTAWDLGPVSEIGVAELRRSFANGGAAASLASVAVAIVLLLVSGRFFRGFERLLRRTAREAQVVDQHPTPVQMLKSFHVTVLGYTVIASAIWSAIALVEPTVPPGGRAVAVVVAFIEMTGLLWLVYARITGVWSFAMACVVLAGSGLGPLRLMRFLDDAARRGVLRQSGPVYQFRHARLQAYLAERAWD</sequence>
<feature type="transmembrane region" description="Helical" evidence="1">
    <location>
        <begin position="616"/>
        <end position="637"/>
    </location>
</feature>
<proteinExistence type="predicted"/>
<feature type="transmembrane region" description="Helical" evidence="1">
    <location>
        <begin position="671"/>
        <end position="691"/>
    </location>
</feature>
<gene>
    <name evidence="3" type="ORF">B0I28_107123</name>
</gene>
<dbReference type="InterPro" id="IPR027417">
    <property type="entry name" value="P-loop_NTPase"/>
</dbReference>
<dbReference type="AlphaFoldDB" id="A0A2T0UH61"/>
<dbReference type="Proteomes" id="UP000238176">
    <property type="component" value="Unassembled WGS sequence"/>
</dbReference>
<accession>A0A2T0UH61</accession>
<dbReference type="Gene3D" id="3.40.50.300">
    <property type="entry name" value="P-loop containing nucleotide triphosphate hydrolases"/>
    <property type="match status" value="1"/>
</dbReference>